<keyword evidence="1" id="KW-0472">Membrane</keyword>
<evidence type="ECO:0000313" key="2">
    <source>
        <dbReference type="EMBL" id="TVU00354.1"/>
    </source>
</evidence>
<organism evidence="2 3">
    <name type="scientific">Eragrostis curvula</name>
    <name type="common">weeping love grass</name>
    <dbReference type="NCBI Taxonomy" id="38414"/>
    <lineage>
        <taxon>Eukaryota</taxon>
        <taxon>Viridiplantae</taxon>
        <taxon>Streptophyta</taxon>
        <taxon>Embryophyta</taxon>
        <taxon>Tracheophyta</taxon>
        <taxon>Spermatophyta</taxon>
        <taxon>Magnoliopsida</taxon>
        <taxon>Liliopsida</taxon>
        <taxon>Poales</taxon>
        <taxon>Poaceae</taxon>
        <taxon>PACMAD clade</taxon>
        <taxon>Chloridoideae</taxon>
        <taxon>Eragrostideae</taxon>
        <taxon>Eragrostidinae</taxon>
        <taxon>Eragrostis</taxon>
    </lineage>
</organism>
<evidence type="ECO:0000313" key="3">
    <source>
        <dbReference type="Proteomes" id="UP000324897"/>
    </source>
</evidence>
<feature type="non-terminal residue" evidence="2">
    <location>
        <position position="1"/>
    </location>
</feature>
<dbReference type="AlphaFoldDB" id="A0A5J9SN01"/>
<evidence type="ECO:0000256" key="1">
    <source>
        <dbReference type="SAM" id="Phobius"/>
    </source>
</evidence>
<name>A0A5J9SN01_9POAL</name>
<feature type="transmembrane region" description="Helical" evidence="1">
    <location>
        <begin position="12"/>
        <end position="30"/>
    </location>
</feature>
<feature type="transmembrane region" description="Helical" evidence="1">
    <location>
        <begin position="118"/>
        <end position="139"/>
    </location>
</feature>
<protein>
    <submittedName>
        <fullName evidence="2">Uncharacterized protein</fullName>
    </submittedName>
</protein>
<sequence length="249" mass="27794">MDDSSERNLTGTLVYIWFTTNFSLCAFSIANKQRLQQYNAWLTGLREKKRRRRRLKRNSNAGPLVSGGLAVGGGGRPGIPTRMRLDGGGESKAPSSMKNKVLRPLLCLVMVFLDHDCGLVRVWFPVTFIWMLLGFVFSHCEYGEGGDDGLGYGLDGGEFFILACGISVYPSFAKGLGFSFPPSEMRMTVVDGEMAVFFQIGVFVRGISVWDGDPRWWNLWLFQGFLSLINGVGVDWDVTVIRGCNMLQY</sequence>
<feature type="transmembrane region" description="Helical" evidence="1">
    <location>
        <begin position="159"/>
        <end position="180"/>
    </location>
</feature>
<gene>
    <name evidence="2" type="ORF">EJB05_54213</name>
</gene>
<dbReference type="Gramene" id="TVU00354">
    <property type="protein sequence ID" value="TVU00354"/>
    <property type="gene ID" value="EJB05_54213"/>
</dbReference>
<keyword evidence="1" id="KW-1133">Transmembrane helix</keyword>
<accession>A0A5J9SN01</accession>
<reference evidence="2 3" key="1">
    <citation type="journal article" date="2019" name="Sci. Rep.">
        <title>A high-quality genome of Eragrostis curvula grass provides insights into Poaceae evolution and supports new strategies to enhance forage quality.</title>
        <authorList>
            <person name="Carballo J."/>
            <person name="Santos B.A.C.M."/>
            <person name="Zappacosta D."/>
            <person name="Garbus I."/>
            <person name="Selva J.P."/>
            <person name="Gallo C.A."/>
            <person name="Diaz A."/>
            <person name="Albertini E."/>
            <person name="Caccamo M."/>
            <person name="Echenique V."/>
        </authorList>
    </citation>
    <scope>NUCLEOTIDE SEQUENCE [LARGE SCALE GENOMIC DNA]</scope>
    <source>
        <strain evidence="3">cv. Victoria</strain>
        <tissue evidence="2">Leaf</tissue>
    </source>
</reference>
<keyword evidence="3" id="KW-1185">Reference proteome</keyword>
<comment type="caution">
    <text evidence="2">The sequence shown here is derived from an EMBL/GenBank/DDBJ whole genome shotgun (WGS) entry which is preliminary data.</text>
</comment>
<dbReference type="Proteomes" id="UP000324897">
    <property type="component" value="Unassembled WGS sequence"/>
</dbReference>
<keyword evidence="1" id="KW-0812">Transmembrane</keyword>
<dbReference type="EMBL" id="RWGY01000598">
    <property type="protein sequence ID" value="TVU00354.1"/>
    <property type="molecule type" value="Genomic_DNA"/>
</dbReference>
<proteinExistence type="predicted"/>